<name>A0ABW7EK98_9BURK</name>
<accession>A0ABW7EK98</accession>
<keyword evidence="2" id="KW-1185">Reference proteome</keyword>
<dbReference type="Proteomes" id="UP001606300">
    <property type="component" value="Unassembled WGS sequence"/>
</dbReference>
<dbReference type="EMBL" id="JBIGHY010000002">
    <property type="protein sequence ID" value="MFG6413800.1"/>
    <property type="molecule type" value="Genomic_DNA"/>
</dbReference>
<evidence type="ECO:0000313" key="1">
    <source>
        <dbReference type="EMBL" id="MFG6413800.1"/>
    </source>
</evidence>
<reference evidence="1 2" key="1">
    <citation type="submission" date="2024-09" db="EMBL/GenBank/DDBJ databases">
        <title>Novel species of the genus Pelomonas and Roseateles isolated from streams.</title>
        <authorList>
            <person name="Lu H."/>
        </authorList>
    </citation>
    <scope>NUCLEOTIDE SEQUENCE [LARGE SCALE GENOMIC DNA]</scope>
    <source>
        <strain evidence="1 2">DC23W</strain>
    </source>
</reference>
<sequence>MDLHRHAAFSRHWRRSPPLQAMVQAYLGIEPDEEPEPLTPETEEDALRHFVSMFAAAGGNVN</sequence>
<dbReference type="RefSeq" id="WP_394469875.1">
    <property type="nucleotide sequence ID" value="NZ_JBIGHY010000002.1"/>
</dbReference>
<proteinExistence type="predicted"/>
<gene>
    <name evidence="1" type="ORF">ACG02S_07790</name>
</gene>
<protein>
    <submittedName>
        <fullName evidence="1">Uncharacterized protein</fullName>
    </submittedName>
</protein>
<comment type="caution">
    <text evidence="1">The sequence shown here is derived from an EMBL/GenBank/DDBJ whole genome shotgun (WGS) entry which is preliminary data.</text>
</comment>
<evidence type="ECO:0000313" key="2">
    <source>
        <dbReference type="Proteomes" id="UP001606300"/>
    </source>
</evidence>
<organism evidence="1 2">
    <name type="scientific">Pelomonas dachongensis</name>
    <dbReference type="NCBI Taxonomy" id="3299029"/>
    <lineage>
        <taxon>Bacteria</taxon>
        <taxon>Pseudomonadati</taxon>
        <taxon>Pseudomonadota</taxon>
        <taxon>Betaproteobacteria</taxon>
        <taxon>Burkholderiales</taxon>
        <taxon>Sphaerotilaceae</taxon>
        <taxon>Roseateles</taxon>
    </lineage>
</organism>